<comment type="similarity">
    <text evidence="1">Belongs to the glycosyl hydrolase 68 family.</text>
</comment>
<comment type="caution">
    <text evidence="2">The sequence shown here is derived from an EMBL/GenBank/DDBJ whole genome shotgun (WGS) entry which is preliminary data.</text>
</comment>
<dbReference type="SUPFAM" id="SSF75005">
    <property type="entry name" value="Arabinanase/levansucrase/invertase"/>
    <property type="match status" value="1"/>
</dbReference>
<dbReference type="GO" id="GO:0009758">
    <property type="term" value="P:carbohydrate utilization"/>
    <property type="evidence" value="ECO:0007669"/>
    <property type="project" value="InterPro"/>
</dbReference>
<dbReference type="AlphaFoldDB" id="M0GZM4"/>
<gene>
    <name evidence="2" type="ORF">C454_18519</name>
</gene>
<dbReference type="EMBL" id="AOLJ01000027">
    <property type="protein sequence ID" value="ELZ76319.1"/>
    <property type="molecule type" value="Genomic_DNA"/>
</dbReference>
<dbReference type="Gene3D" id="2.115.10.20">
    <property type="entry name" value="Glycosyl hydrolase domain, family 43"/>
    <property type="match status" value="1"/>
</dbReference>
<protein>
    <submittedName>
        <fullName evidence="2">Beta-fructofuranosidase</fullName>
    </submittedName>
</protein>
<evidence type="ECO:0000313" key="2">
    <source>
        <dbReference type="EMBL" id="ELZ76319.1"/>
    </source>
</evidence>
<dbReference type="Pfam" id="PF02435">
    <property type="entry name" value="Glyco_hydro_68"/>
    <property type="match status" value="1"/>
</dbReference>
<dbReference type="InterPro" id="IPR003469">
    <property type="entry name" value="Glyco_hydro_68"/>
</dbReference>
<keyword evidence="3" id="KW-1185">Reference proteome</keyword>
<dbReference type="RefSeq" id="WP_004977811.1">
    <property type="nucleotide sequence ID" value="NZ_AOLJ01000027.1"/>
</dbReference>
<dbReference type="PATRIC" id="fig|1227459.3.peg.3646"/>
<dbReference type="GO" id="GO:0050053">
    <property type="term" value="F:levansucrase activity"/>
    <property type="evidence" value="ECO:0007669"/>
    <property type="project" value="InterPro"/>
</dbReference>
<name>M0GZM4_HALGM</name>
<organism evidence="2 3">
    <name type="scientific">Haloferax gibbonsii (strain ATCC 33959 / DSM 4427 / JCM 8863 / NBRC 102184 / NCIMB 2188 / Ma 2.38)</name>
    <dbReference type="NCBI Taxonomy" id="1227459"/>
    <lineage>
        <taxon>Archaea</taxon>
        <taxon>Methanobacteriati</taxon>
        <taxon>Methanobacteriota</taxon>
        <taxon>Stenosarchaea group</taxon>
        <taxon>Halobacteria</taxon>
        <taxon>Halobacteriales</taxon>
        <taxon>Haloferacaceae</taxon>
        <taxon>Haloferax</taxon>
    </lineage>
</organism>
<dbReference type="CDD" id="cd08997">
    <property type="entry name" value="GH68"/>
    <property type="match status" value="1"/>
</dbReference>
<accession>M0GZM4</accession>
<reference evidence="2 3" key="1">
    <citation type="journal article" date="2014" name="PLoS Genet.">
        <title>Phylogenetically driven sequencing of extremely halophilic archaea reveals strategies for static and dynamic osmo-response.</title>
        <authorList>
            <person name="Becker E.A."/>
            <person name="Seitzer P.M."/>
            <person name="Tritt A."/>
            <person name="Larsen D."/>
            <person name="Krusor M."/>
            <person name="Yao A.I."/>
            <person name="Wu D."/>
            <person name="Madern D."/>
            <person name="Eisen J.A."/>
            <person name="Darling A.E."/>
            <person name="Facciotti M.T."/>
        </authorList>
    </citation>
    <scope>NUCLEOTIDE SEQUENCE [LARGE SCALE GENOMIC DNA]</scope>
    <source>
        <strain evidence="3">ATCC 33959 / DSM 4427 / JCM 8863 / NBRC 102184 / NCIMB 2188 / Ma 2.38</strain>
    </source>
</reference>
<dbReference type="InterPro" id="IPR023296">
    <property type="entry name" value="Glyco_hydro_beta-prop_sf"/>
</dbReference>
<proteinExistence type="inferred from homology"/>
<sequence>MSASGSVAAVETSDADQWTRAEAANITLTNDTTAPLIEENSESISDDYWIWDTWPLRNRDGSIVKINGWQIVFSLTASDDLVPGARHNEATIRYFYSRDGQTWQEGGQAFEAPLGHHQWAGSAMYDQGEEQIYHFYTAVSSFPEFRQRPALAIGSSIETGPQGVELTGEQEHVIMGTPDGELYQTLEQSREQGIVYAFRDPWYFQHPETGEDFVVFEANTPTGSRDPGNPQSFNGNIGVMRATNDELTEWELLPPVLEAIGTNQQLERPHFVFNDGKWYLFTISHKFTFAPGLDGPDGLYGFVSDSMYGDYEPLNEGGLVIANPEEAPFQAYSWLVMPQGDNALVESFENFRGLDDTSRGSISLDEVGYLPPEEQKELFGGTLAPSLKLQLEGTETRIVAEFNDGHFLPSGGSSGKGPKQSR</sequence>
<evidence type="ECO:0000313" key="3">
    <source>
        <dbReference type="Proteomes" id="UP000011571"/>
    </source>
</evidence>
<dbReference type="Proteomes" id="UP000011571">
    <property type="component" value="Unassembled WGS sequence"/>
</dbReference>
<evidence type="ECO:0000256" key="1">
    <source>
        <dbReference type="RuleBase" id="RU361220"/>
    </source>
</evidence>